<dbReference type="InterPro" id="IPR036691">
    <property type="entry name" value="Endo/exonu/phosph_ase_sf"/>
</dbReference>
<comment type="caution">
    <text evidence="1">The sequence shown here is derived from an EMBL/GenBank/DDBJ whole genome shotgun (WGS) entry which is preliminary data.</text>
</comment>
<dbReference type="SUPFAM" id="SSF56219">
    <property type="entry name" value="DNase I-like"/>
    <property type="match status" value="1"/>
</dbReference>
<evidence type="ECO:0000313" key="2">
    <source>
        <dbReference type="Proteomes" id="UP001439008"/>
    </source>
</evidence>
<dbReference type="EMBL" id="JBDODL010001632">
    <property type="protein sequence ID" value="MES1921687.1"/>
    <property type="molecule type" value="Genomic_DNA"/>
</dbReference>
<accession>A0ABV2APT0</accession>
<evidence type="ECO:0000313" key="1">
    <source>
        <dbReference type="EMBL" id="MES1921687.1"/>
    </source>
</evidence>
<dbReference type="InterPro" id="IPR038772">
    <property type="entry name" value="Sph/SMPD2-like"/>
</dbReference>
<organism evidence="1 2">
    <name type="scientific">Bonamia ostreae</name>
    <dbReference type="NCBI Taxonomy" id="126728"/>
    <lineage>
        <taxon>Eukaryota</taxon>
        <taxon>Sar</taxon>
        <taxon>Rhizaria</taxon>
        <taxon>Endomyxa</taxon>
        <taxon>Ascetosporea</taxon>
        <taxon>Haplosporida</taxon>
        <taxon>Bonamia</taxon>
    </lineage>
</organism>
<protein>
    <recommendedName>
        <fullName evidence="3">Endonuclease/exonuclease/phosphatase domain-containing protein</fullName>
    </recommendedName>
</protein>
<dbReference type="Gene3D" id="3.60.10.10">
    <property type="entry name" value="Endonuclease/exonuclease/phosphatase"/>
    <property type="match status" value="1"/>
</dbReference>
<name>A0ABV2APT0_9EUKA</name>
<reference evidence="1 2" key="1">
    <citation type="journal article" date="2024" name="BMC Biol.">
        <title>Comparative genomics of Ascetosporea gives new insight into the evolutionary basis for animal parasitism in Rhizaria.</title>
        <authorList>
            <person name="Hiltunen Thoren M."/>
            <person name="Onut-Brannstrom I."/>
            <person name="Alfjorden A."/>
            <person name="Peckova H."/>
            <person name="Swords F."/>
            <person name="Hooper C."/>
            <person name="Holzer A.S."/>
            <person name="Bass D."/>
            <person name="Burki F."/>
        </authorList>
    </citation>
    <scope>NUCLEOTIDE SEQUENCE [LARGE SCALE GENOMIC DNA]</scope>
    <source>
        <strain evidence="1">20-A016</strain>
    </source>
</reference>
<evidence type="ECO:0008006" key="3">
    <source>
        <dbReference type="Google" id="ProtNLM"/>
    </source>
</evidence>
<proteinExistence type="predicted"/>
<keyword evidence="2" id="KW-1185">Reference proteome</keyword>
<sequence>MFFDVFTTHLQSDENLTDIKMSQLNQLREFIVSKNNGIDPIIITGDFNINALDSVGDIYKKFVNTLFKDLHHFDTILKNRNRHIVTGGYGTGNLKLKDVAEKSYLIDGKALDYIFIATKNQNIDSAQLEKMVKSSKVEPFVVDANTFSHVSDHYGVHSTILFDRENIEITTYKNCI</sequence>
<dbReference type="PANTHER" id="PTHR16320">
    <property type="entry name" value="SPHINGOMYELINASE FAMILY MEMBER"/>
    <property type="match status" value="1"/>
</dbReference>
<dbReference type="Proteomes" id="UP001439008">
    <property type="component" value="Unassembled WGS sequence"/>
</dbReference>
<gene>
    <name evidence="1" type="ORF">MHBO_003218</name>
</gene>
<dbReference type="PANTHER" id="PTHR16320:SF23">
    <property type="entry name" value="SPHINGOMYELINASE C 1"/>
    <property type="match status" value="1"/>
</dbReference>